<gene>
    <name evidence="1" type="ORF">DI626_06915</name>
</gene>
<name>A0A2W5BSE6_9BACT</name>
<comment type="caution">
    <text evidence="1">The sequence shown here is derived from an EMBL/GenBank/DDBJ whole genome shotgun (WGS) entry which is preliminary data.</text>
</comment>
<dbReference type="EMBL" id="QFNK01000130">
    <property type="protein sequence ID" value="PZO86105.1"/>
    <property type="molecule type" value="Genomic_DNA"/>
</dbReference>
<dbReference type="AlphaFoldDB" id="A0A2W5BSE6"/>
<evidence type="ECO:0000313" key="2">
    <source>
        <dbReference type="Proteomes" id="UP000249557"/>
    </source>
</evidence>
<accession>A0A2W5BSE6</accession>
<organism evidence="1 2">
    <name type="scientific">Micavibrio aeruginosavorus</name>
    <dbReference type="NCBI Taxonomy" id="349221"/>
    <lineage>
        <taxon>Bacteria</taxon>
        <taxon>Pseudomonadati</taxon>
        <taxon>Bdellovibrionota</taxon>
        <taxon>Bdellovibrionia</taxon>
        <taxon>Bdellovibrionales</taxon>
        <taxon>Pseudobdellovibrionaceae</taxon>
        <taxon>Micavibrio</taxon>
    </lineage>
</organism>
<dbReference type="Proteomes" id="UP000249557">
    <property type="component" value="Unassembled WGS sequence"/>
</dbReference>
<sequence length="418" mass="48057">MSISTKTANPQKSSFSRAAGFALALTFFLTLAPINSAIALSVDLKKIPAVRVYEEASPEQFKKTTEVIKDEKPYGDKLVGYEFRVPKGWSKNLQPPTAVLADNHKLGGNVLDILGRYIGPPTNLHRSYLVVEAQAMKYEIGAQHWFVNFIVSNGFSLSSLTEHDARKLDAVYVAVEKDKPYVVRARVLVNGARLILARYYLPQENYQEEAIQQSQVMDSFALVNPTQDRIEKQDEYGFLDQSYFNYPDSWTLRSREILSIERMSAEIFQKSMEEDSRRANLEGYIKINAISRLLNTTLAQEVDKFRKGINVKGYKLGTLLEEVTYKYSSSIKSGKAQIYKLMPDDPVRMQPYEYLVTVMTGDDYYYITSMITPSREIDFYKWARNMEAMRIVNESLRRTNMVLDYDANDPYFDYLKKQ</sequence>
<proteinExistence type="predicted"/>
<protein>
    <submittedName>
        <fullName evidence="1">Uncharacterized protein</fullName>
    </submittedName>
</protein>
<evidence type="ECO:0000313" key="1">
    <source>
        <dbReference type="EMBL" id="PZO86105.1"/>
    </source>
</evidence>
<reference evidence="1 2" key="1">
    <citation type="submission" date="2017-08" db="EMBL/GenBank/DDBJ databases">
        <title>Infants hospitalized years apart are colonized by the same room-sourced microbial strains.</title>
        <authorList>
            <person name="Brooks B."/>
            <person name="Olm M.R."/>
            <person name="Firek B.A."/>
            <person name="Baker R."/>
            <person name="Thomas B.C."/>
            <person name="Morowitz M.J."/>
            <person name="Banfield J.F."/>
        </authorList>
    </citation>
    <scope>NUCLEOTIDE SEQUENCE [LARGE SCALE GENOMIC DNA]</scope>
    <source>
        <strain evidence="1">S2_018_000_R2_104</strain>
    </source>
</reference>